<feature type="transmembrane region" description="Helical" evidence="1">
    <location>
        <begin position="379"/>
        <end position="395"/>
    </location>
</feature>
<proteinExistence type="predicted"/>
<evidence type="ECO:0008006" key="4">
    <source>
        <dbReference type="Google" id="ProtNLM"/>
    </source>
</evidence>
<feature type="transmembrane region" description="Helical" evidence="1">
    <location>
        <begin position="195"/>
        <end position="213"/>
    </location>
</feature>
<name>A0ABX2GL00_9FIRM</name>
<evidence type="ECO:0000313" key="2">
    <source>
        <dbReference type="EMBL" id="NSF72446.1"/>
    </source>
</evidence>
<evidence type="ECO:0000256" key="1">
    <source>
        <dbReference type="SAM" id="Phobius"/>
    </source>
</evidence>
<gene>
    <name evidence="2" type="ORF">G4952_01165</name>
</gene>
<feature type="transmembrane region" description="Helical" evidence="1">
    <location>
        <begin position="269"/>
        <end position="291"/>
    </location>
</feature>
<accession>A0ABX2GL00</accession>
<feature type="transmembrane region" description="Helical" evidence="1">
    <location>
        <begin position="350"/>
        <end position="372"/>
    </location>
</feature>
<sequence length="429" mass="49038">MRIGINRKSVLSYILLLLCILNCNSIYSTSRTIDYRFPELTAAVLAFLVVIGYTKLKASVVKRWLSYFIIYEVAIILLLINSVSSEKYISFLVRFAAFIPLFALCVVAEEKNGSPWYYLIKYRNLVCLYAFISIVMWLLACQLNILPQTGVCQSSWGIDYNYPTYFGIFTYRQAQMFLGIKWVRNQGFFAEAPMYNLILLIAVAIELFINPLYENSNKAHILDGVNLKRLVVLVIADITTFTTTGMILLVAMGALKYCLMKKKTSFDLILKWIFGIGVVTVALFIMNSLFWEKSTSSSWLVRSDDILAGIKTWRQSPVFGMGYDMMEAIEKNFSSFRIYNMGYSSGFFSVLAQGGILLMAIYIIGLIGFMMYGIRKKSYELFAFLMVIVIIWVMTIFQNSFLMMILLAHGYAFLICSVSKSNVRTRSKE</sequence>
<feature type="transmembrane region" description="Helical" evidence="1">
    <location>
        <begin position="65"/>
        <end position="82"/>
    </location>
</feature>
<organism evidence="2 3">
    <name type="scientific">Blautia wexlerae</name>
    <dbReference type="NCBI Taxonomy" id="418240"/>
    <lineage>
        <taxon>Bacteria</taxon>
        <taxon>Bacillati</taxon>
        <taxon>Bacillota</taxon>
        <taxon>Clostridia</taxon>
        <taxon>Lachnospirales</taxon>
        <taxon>Lachnospiraceae</taxon>
        <taxon>Blautia</taxon>
    </lineage>
</organism>
<comment type="caution">
    <text evidence="2">The sequence shown here is derived from an EMBL/GenBank/DDBJ whole genome shotgun (WGS) entry which is preliminary data.</text>
</comment>
<reference evidence="2 3" key="1">
    <citation type="journal article" date="2020" name="Cell Host Microbe">
        <title>Functional and Genomic Variation between Human-Derived Isolates of Lachnospiraceae Reveals Inter- and Intra-Species Diversity.</title>
        <authorList>
            <person name="Sorbara M.T."/>
            <person name="Littmann E.R."/>
            <person name="Fontana E."/>
            <person name="Moody T.U."/>
            <person name="Kohout C.E."/>
            <person name="Gjonbalaj M."/>
            <person name="Eaton V."/>
            <person name="Seok R."/>
            <person name="Leiner I.M."/>
            <person name="Pamer E.G."/>
        </authorList>
    </citation>
    <scope>NUCLEOTIDE SEQUENCE [LARGE SCALE GENOMIC DNA]</scope>
    <source>
        <strain evidence="2 3">MSK.20.11</strain>
    </source>
</reference>
<protein>
    <recommendedName>
        <fullName evidence="4">Lipid A core-O-antigen ligase and related enzymes</fullName>
    </recommendedName>
</protein>
<dbReference type="Proteomes" id="UP000822152">
    <property type="component" value="Unassembled WGS sequence"/>
</dbReference>
<dbReference type="RefSeq" id="WP_173742338.1">
    <property type="nucleotide sequence ID" value="NZ_JAAIPF010000002.1"/>
</dbReference>
<keyword evidence="3" id="KW-1185">Reference proteome</keyword>
<feature type="transmembrane region" description="Helical" evidence="1">
    <location>
        <begin position="126"/>
        <end position="145"/>
    </location>
</feature>
<feature type="transmembrane region" description="Helical" evidence="1">
    <location>
        <begin position="88"/>
        <end position="106"/>
    </location>
</feature>
<keyword evidence="1" id="KW-0812">Transmembrane</keyword>
<evidence type="ECO:0000313" key="3">
    <source>
        <dbReference type="Proteomes" id="UP000822152"/>
    </source>
</evidence>
<feature type="transmembrane region" description="Helical" evidence="1">
    <location>
        <begin position="233"/>
        <end position="257"/>
    </location>
</feature>
<feature type="transmembrane region" description="Helical" evidence="1">
    <location>
        <begin position="401"/>
        <end position="419"/>
    </location>
</feature>
<keyword evidence="1" id="KW-0472">Membrane</keyword>
<feature type="transmembrane region" description="Helical" evidence="1">
    <location>
        <begin position="35"/>
        <end position="53"/>
    </location>
</feature>
<keyword evidence="1" id="KW-1133">Transmembrane helix</keyword>
<dbReference type="EMBL" id="JAAIPF010000002">
    <property type="protein sequence ID" value="NSF72446.1"/>
    <property type="molecule type" value="Genomic_DNA"/>
</dbReference>